<sequence>MNNDDPYGQFADVMRGAMNNHSRQAVSGMGAVLGTVTSSGVKLDDFKHEVQDYLVAEFPGTLTLPEREVVGAISGIGDVANGGTTSVGRFLLQESEVDEANWSLGKGLKPGDRVLAMRVNSGNDIVVLCKVVSANA</sequence>
<comment type="caution">
    <text evidence="1">The sequence shown here is derived from an EMBL/GenBank/DDBJ whole genome shotgun (WGS) entry which is preliminary data.</text>
</comment>
<dbReference type="EMBL" id="JAVDTR010000006">
    <property type="protein sequence ID" value="MDR6723974.1"/>
    <property type="molecule type" value="Genomic_DNA"/>
</dbReference>
<gene>
    <name evidence="1" type="ORF">J2W91_002436</name>
</gene>
<organism evidence="1 2">
    <name type="scientific">Paenibacillus amylolyticus</name>
    <dbReference type="NCBI Taxonomy" id="1451"/>
    <lineage>
        <taxon>Bacteria</taxon>
        <taxon>Bacillati</taxon>
        <taxon>Bacillota</taxon>
        <taxon>Bacilli</taxon>
        <taxon>Bacillales</taxon>
        <taxon>Paenibacillaceae</taxon>
        <taxon>Paenibacillus</taxon>
    </lineage>
</organism>
<proteinExistence type="predicted"/>
<dbReference type="Proteomes" id="UP001254832">
    <property type="component" value="Unassembled WGS sequence"/>
</dbReference>
<protein>
    <submittedName>
        <fullName evidence="1">Uncharacterized protein</fullName>
    </submittedName>
</protein>
<evidence type="ECO:0000313" key="1">
    <source>
        <dbReference type="EMBL" id="MDR6723974.1"/>
    </source>
</evidence>
<name>A0AAP5H4N6_PAEAM</name>
<accession>A0AAP5H4N6</accession>
<dbReference type="AlphaFoldDB" id="A0AAP5H4N6"/>
<reference evidence="1" key="1">
    <citation type="submission" date="2023-07" db="EMBL/GenBank/DDBJ databases">
        <title>Sorghum-associated microbial communities from plants grown in Nebraska, USA.</title>
        <authorList>
            <person name="Schachtman D."/>
        </authorList>
    </citation>
    <scope>NUCLEOTIDE SEQUENCE</scope>
    <source>
        <strain evidence="1">BE80</strain>
    </source>
</reference>
<evidence type="ECO:0000313" key="2">
    <source>
        <dbReference type="Proteomes" id="UP001254832"/>
    </source>
</evidence>